<dbReference type="InterPro" id="IPR001478">
    <property type="entry name" value="PDZ"/>
</dbReference>
<sequence length="1484" mass="163265">MSKVIQKKNHWITKITECAMIRDAHGVLNVELRGGAENREFPYIGEVREDVLVHKNGQMLEGELLLEVEGLSVSGLPLYDIWTLMKSCKGPLRLKTVRQGNKLNKDLKHYLSLKFQKYSLDHELQQTIRANLYRHAVPYTTRPPRDGEVPGVDYNFMSIEDLLNLEQSGSLLEIGTYEGNYYGTPKPPRQPVVGTVIFSDAVLLNGPPGTKSYNDMQNARVVPADYKDDDQATEMNNSFTGESFRQGNAPSYGLNNVAASTSDNGQQTHAQPQASPEDPLGPLPDNWEMAYTENGEVYFIDHNTKTTSWIDPRCLEKPLKPLEECEDDGKPVCVCVHINRKTQYENPIVEARRRMQLEQQQPQPPEGERYIREWIEEHSSAGAPLANYANNHLETYRDPQVPPPLPPAPGGAKRGKPFFTRNPAELKGTFINTKLKKSRRGFGFTVVGGDEPDEFLQIKSLVLDGPAAVDGKMETGDVIVSVNDTIVLGYTHAQVVKIFQSIPIGSMVDLALCRGYPLPFDPDDPNTSLVTSVAILDKEPIIVNGQESYDSPSSHGSQTGGPVNGMREPRAHSPSAEVASNGSHGYSSSDVVTLASSIAGQPELITVHMEKGDKGFGFTIADSLTGGGQRVKQIVDYPRCRGLKESDILMEVNKRNVQSMSHNQVVDLLSKCPRGSEVTMLVQRGVVPAKRSPKLVQLERKDSQSSSQHSVCSHRSTHTDSPSHPPSNMPSEAMAPPPTAPTQPLPGLPPLPTQDPGDGTMTLQKKPDPFKIWAQSRSMYESRQPDCQEQEIFLWRKDTGFGFRILGGNEPGEPIYIGHIVKYGAADEDGRLRSGDELICVDGTAVVGKSHQLVVQLMQQAAKQGHVNLTVRRKSSGYGVSKGEGDVPPSPASSHHSSTQAPSLTEGKRTPQGSQNSLNTVSSGSGSTSGIGSGGGGGSGSAVVTAALQPYDVEIQRGENEGFGFVIVSSVSRPDAGTTFGRIIEGSPADRCGKLKVGDRILSVNGCSITNKSHSDIVNLIKEAGNTVSLRIIPGDESSNASLLTNAEKIATITTTHTPQTATEPRFVSMKISINKQDAELYSVDLERDSKGFGFSLRGGHEYNMDLYVLRLAEDGAAVRNGKMRVGDEILEINGESTKNMKHARAIELIKNGGRRAHLVLKRGDGSVPEYDSSHDGHSPTPGAQNSPEVRTLPPNSRYHTSSESSYPPDFHKPSRHKDAAQGRDRDRMEYQGRHFNPHHHHTWNNNHSHTIPIQHYPENSGGNNKKSRGRKVNKSESESGISKLLKTLRKDSSGKKAAAAAAAKERERELSASSSTLDPRYSRPRRGSLDRSPTRKHNASPDRQRAKSMDRRAERAHRDSTPEKENEDGGFLSHAATPEQPLYDRRLLREPQTPGRAYLEATTPERSLKNGNLLRDSPVETREERYGMNGTPERRYRSERDSSPDSSYSREELNYYSTLKNNASTHNHPMRRLYKESPKDLSI</sequence>
<dbReference type="FunFam" id="2.20.70.10:FF:000002">
    <property type="entry name" value="Membrane-associated guanylate kinase, WW and PDZ domain-containing protein 3 isoform 1"/>
    <property type="match status" value="1"/>
</dbReference>
<feature type="compositionally biased region" description="Low complexity" evidence="5">
    <location>
        <begin position="704"/>
        <end position="722"/>
    </location>
</feature>
<dbReference type="InterPro" id="IPR036020">
    <property type="entry name" value="WW_dom_sf"/>
</dbReference>
<dbReference type="Proteomes" id="UP000472277">
    <property type="component" value="Chromosome 28"/>
</dbReference>
<feature type="compositionally biased region" description="Pro residues" evidence="5">
    <location>
        <begin position="735"/>
        <end position="753"/>
    </location>
</feature>
<feature type="domain" description="PDZ" evidence="8">
    <location>
        <begin position="952"/>
        <end position="1036"/>
    </location>
</feature>
<dbReference type="InterPro" id="IPR008145">
    <property type="entry name" value="GK/Ca_channel_bsu"/>
</dbReference>
<keyword evidence="4" id="KW-0472">Membrane</keyword>
<feature type="region of interest" description="Disordered" evidence="5">
    <location>
        <begin position="1165"/>
        <end position="1484"/>
    </location>
</feature>
<dbReference type="GO" id="GO:0007165">
    <property type="term" value="P:signal transduction"/>
    <property type="evidence" value="ECO:0007669"/>
    <property type="project" value="TreeGrafter"/>
</dbReference>
<dbReference type="Gene3D" id="3.30.63.10">
    <property type="entry name" value="Guanylate Kinase phosphate binding domain"/>
    <property type="match status" value="1"/>
</dbReference>
<feature type="compositionally biased region" description="Basic and acidic residues" evidence="5">
    <location>
        <begin position="1418"/>
        <end position="1454"/>
    </location>
</feature>
<name>A0A674BSV6_SALTR</name>
<dbReference type="FunFam" id="2.30.42.10:FF:000012">
    <property type="entry name" value="Membrane associated guanylate kinase, WW and PDZ domain containing 1"/>
    <property type="match status" value="1"/>
</dbReference>
<evidence type="ECO:0000256" key="3">
    <source>
        <dbReference type="ARBA" id="ARBA00022737"/>
    </source>
</evidence>
<dbReference type="FunFam" id="2.30.42.10:FF:000015">
    <property type="entry name" value="Membrane associated guanylate kinase, WW and PDZ domain containing 1"/>
    <property type="match status" value="1"/>
</dbReference>
<feature type="compositionally biased region" description="Polar residues" evidence="5">
    <location>
        <begin position="1456"/>
        <end position="1468"/>
    </location>
</feature>
<evidence type="ECO:0000259" key="7">
    <source>
        <dbReference type="PROSITE" id="PS50052"/>
    </source>
</evidence>
<dbReference type="GO" id="GO:0005911">
    <property type="term" value="C:cell-cell junction"/>
    <property type="evidence" value="ECO:0007669"/>
    <property type="project" value="TreeGrafter"/>
</dbReference>
<dbReference type="CDD" id="cd06735">
    <property type="entry name" value="PDZ5_MAGI-1_3-like"/>
    <property type="match status" value="1"/>
</dbReference>
<dbReference type="CDD" id="cd06732">
    <property type="entry name" value="PDZ2_MAGI-1_3-like"/>
    <property type="match status" value="1"/>
</dbReference>
<proteinExistence type="predicted"/>
<keyword evidence="3" id="KW-0677">Repeat</keyword>
<dbReference type="InterPro" id="IPR036034">
    <property type="entry name" value="PDZ_sf"/>
</dbReference>
<evidence type="ECO:0000256" key="2">
    <source>
        <dbReference type="ARBA" id="ARBA00022553"/>
    </source>
</evidence>
<dbReference type="FunFam" id="2.30.42.10:FF:000103">
    <property type="entry name" value="membrane-associated guanylate kinase, WW and PDZ domain-containing protein 1 isoform X2"/>
    <property type="match status" value="1"/>
</dbReference>
<dbReference type="GeneTree" id="ENSGT00940000155820"/>
<feature type="compositionally biased region" description="Polar residues" evidence="5">
    <location>
        <begin position="911"/>
        <end position="921"/>
    </location>
</feature>
<dbReference type="CDD" id="cd06733">
    <property type="entry name" value="PDZ3_MAGI-1_3-like"/>
    <property type="match status" value="1"/>
</dbReference>
<evidence type="ECO:0000256" key="5">
    <source>
        <dbReference type="SAM" id="MobiDB-lite"/>
    </source>
</evidence>
<dbReference type="Ensembl" id="ENSSTUT00000078935.1">
    <property type="protein sequence ID" value="ENSSTUP00000074297.1"/>
    <property type="gene ID" value="ENSSTUG00000032508.1"/>
</dbReference>
<feature type="domain" description="Guanylate kinase-like" evidence="7">
    <location>
        <begin position="104"/>
        <end position="184"/>
    </location>
</feature>
<dbReference type="FunFam" id="3.30.63.10:FF:000003">
    <property type="entry name" value="Membrane-associated guanylate kinase, WW and PDZ domain-containing protein 3 isoform 1"/>
    <property type="match status" value="1"/>
</dbReference>
<dbReference type="PROSITE" id="PS50106">
    <property type="entry name" value="PDZ"/>
    <property type="match status" value="6"/>
</dbReference>
<dbReference type="Pfam" id="PF16663">
    <property type="entry name" value="MAGI_u1"/>
    <property type="match status" value="1"/>
</dbReference>
<evidence type="ECO:0000313" key="10">
    <source>
        <dbReference type="Proteomes" id="UP000472277"/>
    </source>
</evidence>
<dbReference type="SMART" id="SM00228">
    <property type="entry name" value="PDZ"/>
    <property type="match status" value="6"/>
</dbReference>
<dbReference type="Pfam" id="PF00595">
    <property type="entry name" value="PDZ"/>
    <property type="match status" value="5"/>
</dbReference>
<feature type="domain" description="PDZ" evidence="8">
    <location>
        <begin position="606"/>
        <end position="684"/>
    </location>
</feature>
<dbReference type="Pfam" id="PF00625">
    <property type="entry name" value="Guanylate_kin"/>
    <property type="match status" value="1"/>
</dbReference>
<dbReference type="PROSITE" id="PS01159">
    <property type="entry name" value="WW_DOMAIN_1"/>
    <property type="match status" value="1"/>
</dbReference>
<feature type="region of interest" description="Disordered" evidence="5">
    <location>
        <begin position="231"/>
        <end position="284"/>
    </location>
</feature>
<dbReference type="InterPro" id="IPR027417">
    <property type="entry name" value="P-loop_NTPase"/>
</dbReference>
<feature type="region of interest" description="Disordered" evidence="5">
    <location>
        <begin position="868"/>
        <end position="939"/>
    </location>
</feature>
<feature type="compositionally biased region" description="Gly residues" evidence="5">
    <location>
        <begin position="927"/>
        <end position="939"/>
    </location>
</feature>
<dbReference type="InterPro" id="IPR001202">
    <property type="entry name" value="WW_dom"/>
</dbReference>
<feature type="compositionally biased region" description="Basic and acidic residues" evidence="5">
    <location>
        <begin position="1210"/>
        <end position="1233"/>
    </location>
</feature>
<reference evidence="9" key="2">
    <citation type="submission" date="2025-09" db="UniProtKB">
        <authorList>
            <consortium name="Ensembl"/>
        </authorList>
    </citation>
    <scope>IDENTIFICATION</scope>
</reference>
<feature type="domain" description="PDZ" evidence="8">
    <location>
        <begin position="17"/>
        <end position="100"/>
    </location>
</feature>
<evidence type="ECO:0000313" key="9">
    <source>
        <dbReference type="Ensembl" id="ENSSTUP00000074297.1"/>
    </source>
</evidence>
<feature type="domain" description="PDZ" evidence="8">
    <location>
        <begin position="432"/>
        <end position="501"/>
    </location>
</feature>
<dbReference type="Pfam" id="PF00397">
    <property type="entry name" value="WW"/>
    <property type="match status" value="1"/>
</dbReference>
<dbReference type="FunFam" id="2.30.42.10:FF:000006">
    <property type="entry name" value="Membrane associated guanylate kinase, WW and PDZ domain containing 1"/>
    <property type="match status" value="1"/>
</dbReference>
<protein>
    <submittedName>
        <fullName evidence="9">Membrane associated guanylate kinase, WW and PDZ domain containing 1</fullName>
    </submittedName>
</protein>
<dbReference type="CDD" id="cd06731">
    <property type="entry name" value="PDZ1_MAGI-1_3-like"/>
    <property type="match status" value="1"/>
</dbReference>
<dbReference type="PANTHER" id="PTHR10316:SF77">
    <property type="entry name" value="MEMBRANE-ASSOCIATED GUANYLATE KINASE, WW AND PDZ DOMAIN-CONTAINING PROTEIN 1 ISOFORM X1"/>
    <property type="match status" value="1"/>
</dbReference>
<feature type="compositionally biased region" description="Polar residues" evidence="5">
    <location>
        <begin position="1182"/>
        <end position="1206"/>
    </location>
</feature>
<gene>
    <name evidence="9" type="primary">MAGI1</name>
    <name evidence="9" type="synonym">LOC115166327</name>
</gene>
<evidence type="ECO:0000259" key="8">
    <source>
        <dbReference type="PROSITE" id="PS50106"/>
    </source>
</evidence>
<reference evidence="9" key="1">
    <citation type="submission" date="2025-08" db="UniProtKB">
        <authorList>
            <consortium name="Ensembl"/>
        </authorList>
    </citation>
    <scope>IDENTIFICATION</scope>
</reference>
<dbReference type="FunFam" id="2.30.42.10:FF:000005">
    <property type="entry name" value="Membrane associated guanylate kinase, WW and PDZ domain containing 1"/>
    <property type="match status" value="1"/>
</dbReference>
<dbReference type="SUPFAM" id="SSF50156">
    <property type="entry name" value="PDZ domain-like"/>
    <property type="match status" value="6"/>
</dbReference>
<evidence type="ECO:0000256" key="4">
    <source>
        <dbReference type="ARBA" id="ARBA00023136"/>
    </source>
</evidence>
<dbReference type="PROSITE" id="PS50052">
    <property type="entry name" value="GUANYLATE_KINASE_2"/>
    <property type="match status" value="1"/>
</dbReference>
<evidence type="ECO:0000259" key="6">
    <source>
        <dbReference type="PROSITE" id="PS50020"/>
    </source>
</evidence>
<comment type="subcellular location">
    <subcellularLocation>
        <location evidence="1">Membrane</location>
        <topology evidence="1">Peripheral membrane protein</topology>
    </subcellularLocation>
</comment>
<dbReference type="Gene3D" id="2.20.70.10">
    <property type="match status" value="1"/>
</dbReference>
<dbReference type="PROSITE" id="PS50020">
    <property type="entry name" value="WW_DOMAIN_2"/>
    <property type="match status" value="1"/>
</dbReference>
<keyword evidence="2" id="KW-0597">Phosphoprotein</keyword>
<feature type="compositionally biased region" description="Polar residues" evidence="5">
    <location>
        <begin position="545"/>
        <end position="557"/>
    </location>
</feature>
<dbReference type="FunFam" id="2.30.42.10:FF:000042">
    <property type="entry name" value="Membrane-associated guanylate kinase, WW and PDZ domain-containing protein 3 isoform 1"/>
    <property type="match status" value="1"/>
</dbReference>
<feature type="compositionally biased region" description="Low complexity" evidence="5">
    <location>
        <begin position="892"/>
        <end position="903"/>
    </location>
</feature>
<feature type="compositionally biased region" description="Basic and acidic residues" evidence="5">
    <location>
        <begin position="1474"/>
        <end position="1484"/>
    </location>
</feature>
<feature type="domain" description="WW" evidence="6">
    <location>
        <begin position="281"/>
        <end position="314"/>
    </location>
</feature>
<dbReference type="CDD" id="cd06734">
    <property type="entry name" value="PDZ4_MAGI-1_3-like"/>
    <property type="match status" value="1"/>
</dbReference>
<dbReference type="SMART" id="SM00456">
    <property type="entry name" value="WW"/>
    <property type="match status" value="1"/>
</dbReference>
<organism evidence="9 10">
    <name type="scientific">Salmo trutta</name>
    <name type="common">Brown trout</name>
    <dbReference type="NCBI Taxonomy" id="8032"/>
    <lineage>
        <taxon>Eukaryota</taxon>
        <taxon>Metazoa</taxon>
        <taxon>Chordata</taxon>
        <taxon>Craniata</taxon>
        <taxon>Vertebrata</taxon>
        <taxon>Euteleostomi</taxon>
        <taxon>Actinopterygii</taxon>
        <taxon>Neopterygii</taxon>
        <taxon>Teleostei</taxon>
        <taxon>Protacanthopterygii</taxon>
        <taxon>Salmoniformes</taxon>
        <taxon>Salmonidae</taxon>
        <taxon>Salmoninae</taxon>
        <taxon>Salmo</taxon>
    </lineage>
</organism>
<feature type="domain" description="PDZ" evidence="8">
    <location>
        <begin position="791"/>
        <end position="873"/>
    </location>
</feature>
<dbReference type="Pfam" id="PF16666">
    <property type="entry name" value="MAGI_u5"/>
    <property type="match status" value="1"/>
</dbReference>
<dbReference type="Gene3D" id="2.30.42.10">
    <property type="match status" value="6"/>
</dbReference>
<dbReference type="InterPro" id="IPR020590">
    <property type="entry name" value="Guanylate_kinase_CS"/>
</dbReference>
<dbReference type="InterPro" id="IPR008144">
    <property type="entry name" value="Guanylate_kin-like_dom"/>
</dbReference>
<dbReference type="CDD" id="cd00201">
    <property type="entry name" value="WW"/>
    <property type="match status" value="1"/>
</dbReference>
<feature type="region of interest" description="Disordered" evidence="5">
    <location>
        <begin position="545"/>
        <end position="584"/>
    </location>
</feature>
<feature type="region of interest" description="Disordered" evidence="5">
    <location>
        <begin position="692"/>
        <end position="764"/>
    </location>
</feature>
<dbReference type="GO" id="GO:0016020">
    <property type="term" value="C:membrane"/>
    <property type="evidence" value="ECO:0007669"/>
    <property type="project" value="UniProtKB-SubCell"/>
</dbReference>
<dbReference type="SUPFAM" id="SSF51045">
    <property type="entry name" value="WW domain"/>
    <property type="match status" value="1"/>
</dbReference>
<feature type="compositionally biased region" description="Basic and acidic residues" evidence="5">
    <location>
        <begin position="1328"/>
        <end position="1365"/>
    </location>
</feature>
<keyword evidence="10" id="KW-1185">Reference proteome</keyword>
<dbReference type="PANTHER" id="PTHR10316">
    <property type="entry name" value="MEMBRANE ASSOCIATED GUANYLATE KINASE-RELATED"/>
    <property type="match status" value="1"/>
</dbReference>
<feature type="compositionally biased region" description="Polar residues" evidence="5">
    <location>
        <begin position="233"/>
        <end position="274"/>
    </location>
</feature>
<evidence type="ECO:0000256" key="1">
    <source>
        <dbReference type="ARBA" id="ARBA00004170"/>
    </source>
</evidence>
<dbReference type="SUPFAM" id="SSF52540">
    <property type="entry name" value="P-loop containing nucleoside triphosphate hydrolases"/>
    <property type="match status" value="1"/>
</dbReference>
<accession>A0A674BSV6</accession>
<feature type="domain" description="PDZ" evidence="8">
    <location>
        <begin position="1083"/>
        <end position="1165"/>
    </location>
</feature>
<dbReference type="GO" id="GO:0005737">
    <property type="term" value="C:cytoplasm"/>
    <property type="evidence" value="ECO:0007669"/>
    <property type="project" value="UniProtKB-ARBA"/>
</dbReference>
<dbReference type="PROSITE" id="PS00856">
    <property type="entry name" value="GUANYLATE_KINASE_1"/>
    <property type="match status" value="1"/>
</dbReference>
<dbReference type="SMART" id="SM00072">
    <property type="entry name" value="GuKc"/>
    <property type="match status" value="1"/>
</dbReference>